<dbReference type="Pfam" id="PF01454">
    <property type="entry name" value="MAGE"/>
    <property type="match status" value="1"/>
</dbReference>
<protein>
    <recommendedName>
        <fullName evidence="1">MAGE domain-containing protein</fullName>
    </recommendedName>
</protein>
<dbReference type="InterPro" id="IPR037445">
    <property type="entry name" value="MAGE"/>
</dbReference>
<dbReference type="InterPro" id="IPR002190">
    <property type="entry name" value="MHD_dom"/>
</dbReference>
<dbReference type="EMBL" id="CAACVG010010125">
    <property type="protein sequence ID" value="VEN55086.1"/>
    <property type="molecule type" value="Genomic_DNA"/>
</dbReference>
<reference evidence="2 3" key="1">
    <citation type="submission" date="2019-01" db="EMBL/GenBank/DDBJ databases">
        <authorList>
            <person name="Sayadi A."/>
        </authorList>
    </citation>
    <scope>NUCLEOTIDE SEQUENCE [LARGE SCALE GENOMIC DNA]</scope>
</reference>
<dbReference type="PANTHER" id="PTHR11736">
    <property type="entry name" value="MELANOMA-ASSOCIATED ANTIGEN MAGE ANTIGEN"/>
    <property type="match status" value="1"/>
</dbReference>
<evidence type="ECO:0000313" key="3">
    <source>
        <dbReference type="Proteomes" id="UP000410492"/>
    </source>
</evidence>
<dbReference type="InterPro" id="IPR041898">
    <property type="entry name" value="MAGE_WH1"/>
</dbReference>
<sequence>MSRKRAAVLNALSQLTQEAEEVNEDDEEGSRFDDIDRHINDLVYYIIARAGNQTIFRVQDMKGALGNIPKGSTYFQMVITKVTAVLQKVYGYNLIVATSGTQTQSKYYIVSNRLKYVEDKAEDYDYTEEDSRDILLLLILSHIFMSKDKCSEDSLTTFLESLNIHIERKHPVFGSIKEYINMLRIRKYITIEEDQHNQKKLFSWGPTAEATISKMDVLNFVAKMYNREPCSWTQHYREAGLQNSLNVQESTNPEDHVRNNDDNQ</sequence>
<dbReference type="FunFam" id="1.10.10.1210:FF:000001">
    <property type="entry name" value="melanoma-associated antigen D1"/>
    <property type="match status" value="1"/>
</dbReference>
<dbReference type="PROSITE" id="PS50838">
    <property type="entry name" value="MAGE"/>
    <property type="match status" value="1"/>
</dbReference>
<dbReference type="AlphaFoldDB" id="A0A653D557"/>
<evidence type="ECO:0000259" key="1">
    <source>
        <dbReference type="PROSITE" id="PS50838"/>
    </source>
</evidence>
<dbReference type="OrthoDB" id="205198at2759"/>
<dbReference type="SMART" id="SM01373">
    <property type="entry name" value="MAGE"/>
    <property type="match status" value="1"/>
</dbReference>
<accession>A0A653D557</accession>
<gene>
    <name evidence="2" type="ORF">CALMAC_LOCUS14364</name>
</gene>
<evidence type="ECO:0000313" key="2">
    <source>
        <dbReference type="EMBL" id="VEN55086.1"/>
    </source>
</evidence>
<dbReference type="Gene3D" id="1.10.10.1210">
    <property type="entry name" value="MAGE homology domain, winged helix WH2 motif"/>
    <property type="match status" value="1"/>
</dbReference>
<name>A0A653D557_CALMS</name>
<keyword evidence="3" id="KW-1185">Reference proteome</keyword>
<dbReference type="Proteomes" id="UP000410492">
    <property type="component" value="Unassembled WGS sequence"/>
</dbReference>
<proteinExistence type="predicted"/>
<dbReference type="Gene3D" id="1.10.10.1200">
    <property type="entry name" value="MAGE homology domain, winged helix WH1 motif"/>
    <property type="match status" value="1"/>
</dbReference>
<dbReference type="InterPro" id="IPR041899">
    <property type="entry name" value="MAGE_WH2"/>
</dbReference>
<feature type="domain" description="MAGE" evidence="1">
    <location>
        <begin position="35"/>
        <end position="239"/>
    </location>
</feature>
<organism evidence="2 3">
    <name type="scientific">Callosobruchus maculatus</name>
    <name type="common">Southern cowpea weevil</name>
    <name type="synonym">Pulse bruchid</name>
    <dbReference type="NCBI Taxonomy" id="64391"/>
    <lineage>
        <taxon>Eukaryota</taxon>
        <taxon>Metazoa</taxon>
        <taxon>Ecdysozoa</taxon>
        <taxon>Arthropoda</taxon>
        <taxon>Hexapoda</taxon>
        <taxon>Insecta</taxon>
        <taxon>Pterygota</taxon>
        <taxon>Neoptera</taxon>
        <taxon>Endopterygota</taxon>
        <taxon>Coleoptera</taxon>
        <taxon>Polyphaga</taxon>
        <taxon>Cucujiformia</taxon>
        <taxon>Chrysomeloidea</taxon>
        <taxon>Chrysomelidae</taxon>
        <taxon>Bruchinae</taxon>
        <taxon>Bruchini</taxon>
        <taxon>Callosobruchus</taxon>
    </lineage>
</organism>
<dbReference type="GO" id="GO:0005634">
    <property type="term" value="C:nucleus"/>
    <property type="evidence" value="ECO:0007669"/>
    <property type="project" value="TreeGrafter"/>
</dbReference>
<dbReference type="PANTHER" id="PTHR11736:SF14">
    <property type="entry name" value="NSE3 HOMOLOG, SMC5-SMC6 COMPLEX COMPONENT"/>
    <property type="match status" value="1"/>
</dbReference>